<dbReference type="Pfam" id="PF01381">
    <property type="entry name" value="HTH_3"/>
    <property type="match status" value="1"/>
</dbReference>
<dbReference type="PROSITE" id="PS50943">
    <property type="entry name" value="HTH_CROC1"/>
    <property type="match status" value="1"/>
</dbReference>
<comment type="caution">
    <text evidence="2">The sequence shown here is derived from an EMBL/GenBank/DDBJ whole genome shotgun (WGS) entry which is preliminary data.</text>
</comment>
<protein>
    <submittedName>
        <fullName evidence="2">Helix-turn-helix domain-containing protein</fullName>
    </submittedName>
</protein>
<accession>A0A380MG00</accession>
<dbReference type="InterPro" id="IPR001387">
    <property type="entry name" value="Cro/C1-type_HTH"/>
</dbReference>
<gene>
    <name evidence="2" type="ORF">GKS16_06365</name>
</gene>
<proteinExistence type="predicted"/>
<name>A0A380MG00_STRUB</name>
<reference evidence="2 3" key="1">
    <citation type="submission" date="2019-11" db="EMBL/GenBank/DDBJ databases">
        <title>Streptococcus uberis isolated from clinical mastitis cases on a southeastern Queensland dairy.</title>
        <authorList>
            <person name="Workentine M.L."/>
            <person name="Price R."/>
            <person name="Olchowy T."/>
        </authorList>
    </citation>
    <scope>NUCLEOTIDE SEQUENCE [LARGE SCALE GENOMIC DNA]</scope>
    <source>
        <strain evidence="2 3">OLC4459-A17</strain>
    </source>
</reference>
<dbReference type="InterPro" id="IPR010982">
    <property type="entry name" value="Lambda_DNA-bd_dom_sf"/>
</dbReference>
<dbReference type="RefSeq" id="WP_037592990.1">
    <property type="nucleotide sequence ID" value="NZ_JADFAY010000003.1"/>
</dbReference>
<dbReference type="PANTHER" id="PTHR46558:SF11">
    <property type="entry name" value="HTH-TYPE TRANSCRIPTIONAL REGULATOR XRE"/>
    <property type="match status" value="1"/>
</dbReference>
<dbReference type="PANTHER" id="PTHR46558">
    <property type="entry name" value="TRACRIPTIONAL REGULATORY PROTEIN-RELATED-RELATED"/>
    <property type="match status" value="1"/>
</dbReference>
<dbReference type="GO" id="GO:0003677">
    <property type="term" value="F:DNA binding"/>
    <property type="evidence" value="ECO:0007669"/>
    <property type="project" value="UniProtKB-KW"/>
</dbReference>
<dbReference type="Gene3D" id="1.10.260.40">
    <property type="entry name" value="lambda repressor-like DNA-binding domains"/>
    <property type="match status" value="1"/>
</dbReference>
<sequence>MTTHFEVGQRIKKLRENKGLEQLDLASMLGYKSQSTISKWESGTNLPTGKNMIKLAQIFGVTSDYILDGETEEKEIPSIDLSNLRERVVMFDGKPLSDNDVEKIEAIIKLSLGVGNSEDK</sequence>
<dbReference type="AlphaFoldDB" id="A0A380MG00"/>
<dbReference type="GeneID" id="93825363"/>
<dbReference type="SUPFAM" id="SSF47413">
    <property type="entry name" value="lambda repressor-like DNA-binding domains"/>
    <property type="match status" value="1"/>
</dbReference>
<dbReference type="CDD" id="cd00093">
    <property type="entry name" value="HTH_XRE"/>
    <property type="match status" value="1"/>
</dbReference>
<evidence type="ECO:0000313" key="3">
    <source>
        <dbReference type="Proteomes" id="UP000483839"/>
    </source>
</evidence>
<organism evidence="2 3">
    <name type="scientific">Streptococcus uberis</name>
    <dbReference type="NCBI Taxonomy" id="1349"/>
    <lineage>
        <taxon>Bacteria</taxon>
        <taxon>Bacillati</taxon>
        <taxon>Bacillota</taxon>
        <taxon>Bacilli</taxon>
        <taxon>Lactobacillales</taxon>
        <taxon>Streptococcaceae</taxon>
        <taxon>Streptococcus</taxon>
    </lineage>
</organism>
<dbReference type="SMART" id="SM00530">
    <property type="entry name" value="HTH_XRE"/>
    <property type="match status" value="1"/>
</dbReference>
<dbReference type="EMBL" id="WLXI01000044">
    <property type="protein sequence ID" value="MTD01890.1"/>
    <property type="molecule type" value="Genomic_DNA"/>
</dbReference>
<evidence type="ECO:0000313" key="2">
    <source>
        <dbReference type="EMBL" id="MTD01890.1"/>
    </source>
</evidence>
<evidence type="ECO:0000256" key="1">
    <source>
        <dbReference type="ARBA" id="ARBA00023125"/>
    </source>
</evidence>
<dbReference type="Proteomes" id="UP000483839">
    <property type="component" value="Unassembled WGS sequence"/>
</dbReference>
<keyword evidence="1" id="KW-0238">DNA-binding</keyword>